<sequence>MATSDIGTQQVQNKIYSLLLSCSLQLFLILLLNYFSFHL</sequence>
<feature type="transmembrane region" description="Helical" evidence="1">
    <location>
        <begin position="15"/>
        <end position="35"/>
    </location>
</feature>
<keyword evidence="1" id="KW-0812">Transmembrane</keyword>
<accession>A0A0A9C4F2</accession>
<reference evidence="2" key="2">
    <citation type="journal article" date="2015" name="Data Brief">
        <title>Shoot transcriptome of the giant reed, Arundo donax.</title>
        <authorList>
            <person name="Barrero R.A."/>
            <person name="Guerrero F.D."/>
            <person name="Moolhuijzen P."/>
            <person name="Goolsby J.A."/>
            <person name="Tidwell J."/>
            <person name="Bellgard S.E."/>
            <person name="Bellgard M.I."/>
        </authorList>
    </citation>
    <scope>NUCLEOTIDE SEQUENCE</scope>
    <source>
        <tissue evidence="2">Shoot tissue taken approximately 20 cm above the soil surface</tissue>
    </source>
</reference>
<evidence type="ECO:0000256" key="1">
    <source>
        <dbReference type="SAM" id="Phobius"/>
    </source>
</evidence>
<keyword evidence="1" id="KW-0472">Membrane</keyword>
<reference evidence="2" key="1">
    <citation type="submission" date="2014-09" db="EMBL/GenBank/DDBJ databases">
        <authorList>
            <person name="Magalhaes I.L.F."/>
            <person name="Oliveira U."/>
            <person name="Santos F.R."/>
            <person name="Vidigal T.H.D.A."/>
            <person name="Brescovit A.D."/>
            <person name="Santos A.J."/>
        </authorList>
    </citation>
    <scope>NUCLEOTIDE SEQUENCE</scope>
    <source>
        <tissue evidence="2">Shoot tissue taken approximately 20 cm above the soil surface</tissue>
    </source>
</reference>
<proteinExistence type="predicted"/>
<dbReference type="EMBL" id="GBRH01226761">
    <property type="protein sequence ID" value="JAD71134.1"/>
    <property type="molecule type" value="Transcribed_RNA"/>
</dbReference>
<dbReference type="AlphaFoldDB" id="A0A0A9C4F2"/>
<protein>
    <submittedName>
        <fullName evidence="2">Uncharacterized protein</fullName>
    </submittedName>
</protein>
<name>A0A0A9C4F2_ARUDO</name>
<organism evidence="2">
    <name type="scientific">Arundo donax</name>
    <name type="common">Giant reed</name>
    <name type="synonym">Donax arundinaceus</name>
    <dbReference type="NCBI Taxonomy" id="35708"/>
    <lineage>
        <taxon>Eukaryota</taxon>
        <taxon>Viridiplantae</taxon>
        <taxon>Streptophyta</taxon>
        <taxon>Embryophyta</taxon>
        <taxon>Tracheophyta</taxon>
        <taxon>Spermatophyta</taxon>
        <taxon>Magnoliopsida</taxon>
        <taxon>Liliopsida</taxon>
        <taxon>Poales</taxon>
        <taxon>Poaceae</taxon>
        <taxon>PACMAD clade</taxon>
        <taxon>Arundinoideae</taxon>
        <taxon>Arundineae</taxon>
        <taxon>Arundo</taxon>
    </lineage>
</organism>
<evidence type="ECO:0000313" key="2">
    <source>
        <dbReference type="EMBL" id="JAD71134.1"/>
    </source>
</evidence>
<keyword evidence="1" id="KW-1133">Transmembrane helix</keyword>